<keyword evidence="2" id="KW-1133">Transmembrane helix</keyword>
<organism evidence="3 4">
    <name type="scientific">Aspergillus transmontanensis</name>
    <dbReference type="NCBI Taxonomy" id="1034304"/>
    <lineage>
        <taxon>Eukaryota</taxon>
        <taxon>Fungi</taxon>
        <taxon>Dikarya</taxon>
        <taxon>Ascomycota</taxon>
        <taxon>Pezizomycotina</taxon>
        <taxon>Eurotiomycetes</taxon>
        <taxon>Eurotiomycetidae</taxon>
        <taxon>Eurotiales</taxon>
        <taxon>Aspergillaceae</taxon>
        <taxon>Aspergillus</taxon>
        <taxon>Aspergillus subgen. Circumdati</taxon>
    </lineage>
</organism>
<name>A0A5N6WD70_9EURO</name>
<dbReference type="AlphaFoldDB" id="A0A5N6WD70"/>
<evidence type="ECO:0000313" key="3">
    <source>
        <dbReference type="EMBL" id="KAE8318723.1"/>
    </source>
</evidence>
<keyword evidence="4" id="KW-1185">Reference proteome</keyword>
<evidence type="ECO:0000256" key="1">
    <source>
        <dbReference type="SAM" id="MobiDB-lite"/>
    </source>
</evidence>
<reference evidence="4" key="1">
    <citation type="submission" date="2019-04" db="EMBL/GenBank/DDBJ databases">
        <title>Friends and foes A comparative genomics studyof 23 Aspergillus species from section Flavi.</title>
        <authorList>
            <consortium name="DOE Joint Genome Institute"/>
            <person name="Kjaerbolling I."/>
            <person name="Vesth T."/>
            <person name="Frisvad J.C."/>
            <person name="Nybo J.L."/>
            <person name="Theobald S."/>
            <person name="Kildgaard S."/>
            <person name="Isbrandt T."/>
            <person name="Kuo A."/>
            <person name="Sato A."/>
            <person name="Lyhne E.K."/>
            <person name="Kogle M.E."/>
            <person name="Wiebenga A."/>
            <person name="Kun R.S."/>
            <person name="Lubbers R.J."/>
            <person name="Makela M.R."/>
            <person name="Barry K."/>
            <person name="Chovatia M."/>
            <person name="Clum A."/>
            <person name="Daum C."/>
            <person name="Haridas S."/>
            <person name="He G."/>
            <person name="LaButti K."/>
            <person name="Lipzen A."/>
            <person name="Mondo S."/>
            <person name="Riley R."/>
            <person name="Salamov A."/>
            <person name="Simmons B.A."/>
            <person name="Magnuson J.K."/>
            <person name="Henrissat B."/>
            <person name="Mortensen U.H."/>
            <person name="Larsen T.O."/>
            <person name="Devries R.P."/>
            <person name="Grigoriev I.V."/>
            <person name="Machida M."/>
            <person name="Baker S.E."/>
            <person name="Andersen M.R."/>
        </authorList>
    </citation>
    <scope>NUCLEOTIDE SEQUENCE [LARGE SCALE GENOMIC DNA]</scope>
    <source>
        <strain evidence="4">CBS 130015</strain>
    </source>
</reference>
<dbReference type="Proteomes" id="UP000325433">
    <property type="component" value="Unassembled WGS sequence"/>
</dbReference>
<protein>
    <submittedName>
        <fullName evidence="3">Uncharacterized protein</fullName>
    </submittedName>
</protein>
<feature type="transmembrane region" description="Helical" evidence="2">
    <location>
        <begin position="82"/>
        <end position="104"/>
    </location>
</feature>
<dbReference type="EMBL" id="ML738296">
    <property type="protein sequence ID" value="KAE8318723.1"/>
    <property type="molecule type" value="Genomic_DNA"/>
</dbReference>
<keyword evidence="2" id="KW-0812">Transmembrane</keyword>
<proteinExistence type="predicted"/>
<evidence type="ECO:0000313" key="4">
    <source>
        <dbReference type="Proteomes" id="UP000325433"/>
    </source>
</evidence>
<evidence type="ECO:0000256" key="2">
    <source>
        <dbReference type="SAM" id="Phobius"/>
    </source>
</evidence>
<feature type="region of interest" description="Disordered" evidence="1">
    <location>
        <begin position="1"/>
        <end position="70"/>
    </location>
</feature>
<feature type="compositionally biased region" description="Basic and acidic residues" evidence="1">
    <location>
        <begin position="52"/>
        <end position="65"/>
    </location>
</feature>
<sequence length="109" mass="12489">MIQLKVKIAPTPSHITRSNACQELPPPPPYSETQPSSYSDTPYDEEAAFESAEPRGLEFDPRNTIRPDGTQRWWSRSVKRQIFCLFCVVLVIAATPYVGLMILMSQWRF</sequence>
<keyword evidence="2" id="KW-0472">Membrane</keyword>
<gene>
    <name evidence="3" type="ORF">BDV41DRAFT_328279</name>
</gene>
<accession>A0A5N6WD70</accession>